<dbReference type="EMBL" id="UINC01196297">
    <property type="protein sequence ID" value="SVE13239.1"/>
    <property type="molecule type" value="Genomic_DNA"/>
</dbReference>
<accession>A0A383B0D5</accession>
<name>A0A383B0D5_9ZZZZ</name>
<proteinExistence type="predicted"/>
<feature type="non-terminal residue" evidence="1">
    <location>
        <position position="1"/>
    </location>
</feature>
<sequence length="171" mass="20176">VIDKNIKPNGRRDNFEQNIHFLNMINHLAVKGREISKNCRNSSILRNKIKEFEIEERKIFEKISFLKQQSLPKKSNAEIKYYIKDSLQKLQNLTNSDFVQDEDKNRLLKRVSYVQNELDLDFSCNNDPLEYMPKQKRDIYKEVFGLVYDCSVNTLSAKALIDKILSRLSTI</sequence>
<protein>
    <submittedName>
        <fullName evidence="1">Uncharacterized protein</fullName>
    </submittedName>
</protein>
<organism evidence="1">
    <name type="scientific">marine metagenome</name>
    <dbReference type="NCBI Taxonomy" id="408172"/>
    <lineage>
        <taxon>unclassified sequences</taxon>
        <taxon>metagenomes</taxon>
        <taxon>ecological metagenomes</taxon>
    </lineage>
</organism>
<reference evidence="1" key="1">
    <citation type="submission" date="2018-05" db="EMBL/GenBank/DDBJ databases">
        <authorList>
            <person name="Lanie J.A."/>
            <person name="Ng W.-L."/>
            <person name="Kazmierczak K.M."/>
            <person name="Andrzejewski T.M."/>
            <person name="Davidsen T.M."/>
            <person name="Wayne K.J."/>
            <person name="Tettelin H."/>
            <person name="Glass J.I."/>
            <person name="Rusch D."/>
            <person name="Podicherti R."/>
            <person name="Tsui H.-C.T."/>
            <person name="Winkler M.E."/>
        </authorList>
    </citation>
    <scope>NUCLEOTIDE SEQUENCE</scope>
</reference>
<evidence type="ECO:0000313" key="1">
    <source>
        <dbReference type="EMBL" id="SVE13239.1"/>
    </source>
</evidence>
<gene>
    <name evidence="1" type="ORF">METZ01_LOCUS466093</name>
</gene>
<dbReference type="AlphaFoldDB" id="A0A383B0D5"/>